<dbReference type="InterPro" id="IPR051677">
    <property type="entry name" value="AfsR-DnrI-RedD_regulator"/>
</dbReference>
<dbReference type="InterPro" id="IPR036388">
    <property type="entry name" value="WH-like_DNA-bd_sf"/>
</dbReference>
<dbReference type="OrthoDB" id="4336084at2"/>
<dbReference type="GO" id="GO:0006355">
    <property type="term" value="P:regulation of DNA-templated transcription"/>
    <property type="evidence" value="ECO:0007669"/>
    <property type="project" value="InterPro"/>
</dbReference>
<keyword evidence="9" id="KW-1185">Reference proteome</keyword>
<dbReference type="AlphaFoldDB" id="A0A540VXV3"/>
<dbReference type="PANTHER" id="PTHR35807:SF1">
    <property type="entry name" value="TRANSCRIPTIONAL REGULATOR REDD"/>
    <property type="match status" value="1"/>
</dbReference>
<feature type="DNA-binding region" description="OmpR/PhoB-type" evidence="6">
    <location>
        <begin position="1"/>
        <end position="102"/>
    </location>
</feature>
<evidence type="ECO:0000256" key="6">
    <source>
        <dbReference type="PROSITE-ProRule" id="PRU01091"/>
    </source>
</evidence>
<evidence type="ECO:0000259" key="7">
    <source>
        <dbReference type="PROSITE" id="PS51755"/>
    </source>
</evidence>
<evidence type="ECO:0000256" key="1">
    <source>
        <dbReference type="ARBA" id="ARBA00005820"/>
    </source>
</evidence>
<dbReference type="InterPro" id="IPR002182">
    <property type="entry name" value="NB-ARC"/>
</dbReference>
<dbReference type="PROSITE" id="PS51755">
    <property type="entry name" value="OMPR_PHOB"/>
    <property type="match status" value="1"/>
</dbReference>
<gene>
    <name evidence="8" type="ORF">E6W39_04210</name>
</gene>
<dbReference type="GO" id="GO:0000160">
    <property type="term" value="P:phosphorelay signal transduction system"/>
    <property type="evidence" value="ECO:0007669"/>
    <property type="project" value="UniProtKB-KW"/>
</dbReference>
<evidence type="ECO:0000313" key="9">
    <source>
        <dbReference type="Proteomes" id="UP000319103"/>
    </source>
</evidence>
<feature type="domain" description="OmpR/PhoB-type" evidence="7">
    <location>
        <begin position="1"/>
        <end position="102"/>
    </location>
</feature>
<name>A0A540VXV3_9ACTN</name>
<sequence>MRVGRGTRAMRFGLLGPIELSDGDGRSHVVPAAKQRALLACLLVRPNQHVTMDTLIDMLWDGAAPPSARAAVLNYVTRLRRQLGPELAARVRTEAGGYRLELRAADEADHLQAGALEQRARRAVTAGDWPMALELAGQAMELWRGEPLQDVPFDRLRAEHVPPLSGLQLRLEELRIDAALGAARFDQAAQWLAELLIRHPLREPLQLRKLVALHSAGQRAEALADYHRFCGLLRAELGVGPSQPLQTAHELILRDAAAGAVLEVWRSAQRLPAGAAGPVAAARFEPPPRQLPRAPRLLVGREAESKELGRLLAPATDCQVALLTGPAGVGKTTLALAWAHHAADRFPDGQLFVDLKGHAADGPVDPRRAVSVLLDCLGVPSDRQPATFEGRTALYRSTVAGRRLLFVFDDARDAEQVRPLLPPGTNCRTVVTSRQPLAALVVADGAEPLPLERLSPDGARELLVHRLGAARTSGQEAALARLVERCGRLPLALAVVAADAATMPQLSLEALAADTAHLNRLLTQGRSAGRPADAAR</sequence>
<keyword evidence="5" id="KW-0804">Transcription</keyword>
<evidence type="ECO:0000313" key="8">
    <source>
        <dbReference type="EMBL" id="TQF01590.1"/>
    </source>
</evidence>
<dbReference type="SUPFAM" id="SSF52540">
    <property type="entry name" value="P-loop containing nucleoside triphosphate hydrolases"/>
    <property type="match status" value="1"/>
</dbReference>
<dbReference type="InterPro" id="IPR001867">
    <property type="entry name" value="OmpR/PhoB-type_DNA-bd"/>
</dbReference>
<dbReference type="InterPro" id="IPR011990">
    <property type="entry name" value="TPR-like_helical_dom_sf"/>
</dbReference>
<dbReference type="SUPFAM" id="SSF46894">
    <property type="entry name" value="C-terminal effector domain of the bipartite response regulators"/>
    <property type="match status" value="1"/>
</dbReference>
<evidence type="ECO:0000256" key="5">
    <source>
        <dbReference type="ARBA" id="ARBA00023163"/>
    </source>
</evidence>
<dbReference type="Proteomes" id="UP000319103">
    <property type="component" value="Unassembled WGS sequence"/>
</dbReference>
<comment type="similarity">
    <text evidence="1">Belongs to the AfsR/DnrI/RedD regulatory family.</text>
</comment>
<dbReference type="InterPro" id="IPR027417">
    <property type="entry name" value="P-loop_NTPase"/>
</dbReference>
<evidence type="ECO:0000256" key="4">
    <source>
        <dbReference type="ARBA" id="ARBA00023125"/>
    </source>
</evidence>
<comment type="caution">
    <text evidence="8">The sequence shown here is derived from an EMBL/GenBank/DDBJ whole genome shotgun (WGS) entry which is preliminary data.</text>
</comment>
<dbReference type="Pfam" id="PF00486">
    <property type="entry name" value="Trans_reg_C"/>
    <property type="match status" value="1"/>
</dbReference>
<dbReference type="Gene3D" id="1.10.10.10">
    <property type="entry name" value="Winged helix-like DNA-binding domain superfamily/Winged helix DNA-binding domain"/>
    <property type="match status" value="1"/>
</dbReference>
<evidence type="ECO:0000256" key="3">
    <source>
        <dbReference type="ARBA" id="ARBA00023015"/>
    </source>
</evidence>
<dbReference type="GO" id="GO:0043531">
    <property type="term" value="F:ADP binding"/>
    <property type="evidence" value="ECO:0007669"/>
    <property type="project" value="InterPro"/>
</dbReference>
<dbReference type="GO" id="GO:0003677">
    <property type="term" value="F:DNA binding"/>
    <property type="evidence" value="ECO:0007669"/>
    <property type="project" value="UniProtKB-UniRule"/>
</dbReference>
<dbReference type="CDD" id="cd15831">
    <property type="entry name" value="BTAD"/>
    <property type="match status" value="1"/>
</dbReference>
<dbReference type="PANTHER" id="PTHR35807">
    <property type="entry name" value="TRANSCRIPTIONAL REGULATOR REDD-RELATED"/>
    <property type="match status" value="1"/>
</dbReference>
<reference evidence="8 9" key="1">
    <citation type="submission" date="2019-06" db="EMBL/GenBank/DDBJ databases">
        <title>Description of Kitasatospora acidophila sp. nov. isolated from pine grove soil, and reclassification of Streptomyces novaecaesareae to Kitasatospora novaeceasareae comb. nov.</title>
        <authorList>
            <person name="Kim M.J."/>
        </authorList>
    </citation>
    <scope>NUCLEOTIDE SEQUENCE [LARGE SCALE GENOMIC DNA]</scope>
    <source>
        <strain evidence="8 9">MMS16-CNU292</strain>
    </source>
</reference>
<dbReference type="Pfam" id="PF03704">
    <property type="entry name" value="BTAD"/>
    <property type="match status" value="1"/>
</dbReference>
<accession>A0A540VXV3</accession>
<protein>
    <recommendedName>
        <fullName evidence="7">OmpR/PhoB-type domain-containing protein</fullName>
    </recommendedName>
</protein>
<keyword evidence="4 6" id="KW-0238">DNA-binding</keyword>
<dbReference type="EMBL" id="VIGB01000003">
    <property type="protein sequence ID" value="TQF01590.1"/>
    <property type="molecule type" value="Genomic_DNA"/>
</dbReference>
<dbReference type="InterPro" id="IPR016032">
    <property type="entry name" value="Sig_transdc_resp-reg_C-effctor"/>
</dbReference>
<evidence type="ECO:0000256" key="2">
    <source>
        <dbReference type="ARBA" id="ARBA00023012"/>
    </source>
</evidence>
<keyword evidence="2" id="KW-0902">Two-component regulatory system</keyword>
<dbReference type="InterPro" id="IPR005158">
    <property type="entry name" value="BTAD"/>
</dbReference>
<dbReference type="SMART" id="SM01043">
    <property type="entry name" value="BTAD"/>
    <property type="match status" value="1"/>
</dbReference>
<dbReference type="Pfam" id="PF00931">
    <property type="entry name" value="NB-ARC"/>
    <property type="match status" value="1"/>
</dbReference>
<dbReference type="SMART" id="SM00862">
    <property type="entry name" value="Trans_reg_C"/>
    <property type="match status" value="1"/>
</dbReference>
<dbReference type="PRINTS" id="PR00364">
    <property type="entry name" value="DISEASERSIST"/>
</dbReference>
<dbReference type="Gene3D" id="1.25.40.10">
    <property type="entry name" value="Tetratricopeptide repeat domain"/>
    <property type="match status" value="1"/>
</dbReference>
<dbReference type="SUPFAM" id="SSF48452">
    <property type="entry name" value="TPR-like"/>
    <property type="match status" value="1"/>
</dbReference>
<organism evidence="8 9">
    <name type="scientific">Kitasatospora acidiphila</name>
    <dbReference type="NCBI Taxonomy" id="2567942"/>
    <lineage>
        <taxon>Bacteria</taxon>
        <taxon>Bacillati</taxon>
        <taxon>Actinomycetota</taxon>
        <taxon>Actinomycetes</taxon>
        <taxon>Kitasatosporales</taxon>
        <taxon>Streptomycetaceae</taxon>
        <taxon>Kitasatospora</taxon>
    </lineage>
</organism>
<proteinExistence type="inferred from homology"/>
<dbReference type="Gene3D" id="3.40.50.300">
    <property type="entry name" value="P-loop containing nucleotide triphosphate hydrolases"/>
    <property type="match status" value="1"/>
</dbReference>
<keyword evidence="3" id="KW-0805">Transcription regulation</keyword>